<keyword evidence="9" id="KW-1185">Reference proteome</keyword>
<keyword evidence="5" id="KW-0326">Glycosidase</keyword>
<dbReference type="PANTHER" id="PTHR22600:SF57">
    <property type="entry name" value="BETA-N-ACETYLHEXOSAMINIDASE"/>
    <property type="match status" value="1"/>
</dbReference>
<dbReference type="InterPro" id="IPR015882">
    <property type="entry name" value="HEX_bac_N"/>
</dbReference>
<evidence type="ECO:0000256" key="3">
    <source>
        <dbReference type="ARBA" id="ARBA00012663"/>
    </source>
</evidence>
<accession>A0ABW4ZDB6</accession>
<feature type="domain" description="Beta-hexosaminidase bacterial type N-terminal" evidence="7">
    <location>
        <begin position="35"/>
        <end position="163"/>
    </location>
</feature>
<dbReference type="SUPFAM" id="SSF55545">
    <property type="entry name" value="beta-N-acetylhexosaminidase-like domain"/>
    <property type="match status" value="1"/>
</dbReference>
<protein>
    <recommendedName>
        <fullName evidence="3">beta-N-acetylhexosaminidase</fullName>
        <ecNumber evidence="3">3.2.1.52</ecNumber>
    </recommendedName>
</protein>
<reference evidence="9" key="1">
    <citation type="journal article" date="2019" name="Int. J. Syst. Evol. Microbiol.">
        <title>The Global Catalogue of Microorganisms (GCM) 10K type strain sequencing project: providing services to taxonomists for standard genome sequencing and annotation.</title>
        <authorList>
            <consortium name="The Broad Institute Genomics Platform"/>
            <consortium name="The Broad Institute Genome Sequencing Center for Infectious Disease"/>
            <person name="Wu L."/>
            <person name="Ma J."/>
        </authorList>
    </citation>
    <scope>NUCLEOTIDE SEQUENCE [LARGE SCALE GENOMIC DNA]</scope>
    <source>
        <strain evidence="9">CCUG 57942</strain>
    </source>
</reference>
<evidence type="ECO:0000313" key="9">
    <source>
        <dbReference type="Proteomes" id="UP001597389"/>
    </source>
</evidence>
<dbReference type="Pfam" id="PF02838">
    <property type="entry name" value="Glyco_hydro_20b"/>
    <property type="match status" value="1"/>
</dbReference>
<dbReference type="Gene3D" id="3.30.379.10">
    <property type="entry name" value="Chitobiase/beta-hexosaminidase domain 2-like"/>
    <property type="match status" value="1"/>
</dbReference>
<dbReference type="PANTHER" id="PTHR22600">
    <property type="entry name" value="BETA-HEXOSAMINIDASE"/>
    <property type="match status" value="1"/>
</dbReference>
<sequence>MMKTMLNLRLLWFVLFLLGGLKSSWAGVEKLNPEKPSLLPLPQEVEWAGKAIELSNVNLVLPNLENARMDQVGIEIEALLAAHAVRVESEAELKLVLRLGRVAVPQQWEGQEKEAYSIVVEKRGVVITANAVEGLNYGLQTLRQLMVRKEGKTTVAVCEIRDYPAFRIRGFMQDVGRNFQTIEQLKMQIDLAARYKLNTFHFHVTEYHGWRLESKVFPELQRIDTFTRKPGKYYTQEEFVDLVDYCWARGMTVIPEFNSPGHSDAFRKALGIPTMKDPRAKEAMVKLFDELCSLVPKEKMPYIHVGTDEASRPAERVGADYLPALHAVIQKNGRDVVGWVHGMHIKGDTKQIQQTWASSKPLPELRHIDSRANYLNYLQALNFATRLHFQQPCRVPHGDETNLGGILCYWPDTKVDDEKQALLNAPVLSAIVAYSEAVWKGVEKDQPEYWCKLPARGTEAFASYVNFEERLLEQRDRFMSGLPFLALRTHEVEWQLLGPVADGEVEDLEKGKVGESYGAYTWGDTKNGAVIHLRHFFKFPSHLKEFPKGKDIVWALSYIYSPKDQVVDAWIDFNTIAASGYKRGERIPQAGDWDGNPACNLWINGERVAPPEWKSKKVGMEYALTNEIYSAREPSKIQLKEGWNEVLVKAGRAYKWCFAFYPISVGENGDIREVEGLKFSTVPK</sequence>
<dbReference type="EC" id="3.2.1.52" evidence="3"/>
<feature type="domain" description="Glycoside hydrolase family 20 catalytic" evidence="6">
    <location>
        <begin position="166"/>
        <end position="270"/>
    </location>
</feature>
<dbReference type="EMBL" id="JBHUJB010000047">
    <property type="protein sequence ID" value="MFD2159577.1"/>
    <property type="molecule type" value="Genomic_DNA"/>
</dbReference>
<evidence type="ECO:0000256" key="1">
    <source>
        <dbReference type="ARBA" id="ARBA00001231"/>
    </source>
</evidence>
<gene>
    <name evidence="8" type="ORF">ACFSW8_11750</name>
</gene>
<dbReference type="SUPFAM" id="SSF51445">
    <property type="entry name" value="(Trans)glycosidases"/>
    <property type="match status" value="1"/>
</dbReference>
<dbReference type="Proteomes" id="UP001597389">
    <property type="component" value="Unassembled WGS sequence"/>
</dbReference>
<evidence type="ECO:0000256" key="2">
    <source>
        <dbReference type="ARBA" id="ARBA00006285"/>
    </source>
</evidence>
<comment type="similarity">
    <text evidence="2">Belongs to the glycosyl hydrolase 20 family.</text>
</comment>
<name>A0ABW4ZDB6_9BACT</name>
<evidence type="ECO:0000313" key="8">
    <source>
        <dbReference type="EMBL" id="MFD2159577.1"/>
    </source>
</evidence>
<evidence type="ECO:0000259" key="6">
    <source>
        <dbReference type="Pfam" id="PF00728"/>
    </source>
</evidence>
<dbReference type="Pfam" id="PF00728">
    <property type="entry name" value="Glyco_hydro_20"/>
    <property type="match status" value="1"/>
</dbReference>
<proteinExistence type="inferred from homology"/>
<organism evidence="8 9">
    <name type="scientific">Rubritalea tangerina</name>
    <dbReference type="NCBI Taxonomy" id="430798"/>
    <lineage>
        <taxon>Bacteria</taxon>
        <taxon>Pseudomonadati</taxon>
        <taxon>Verrucomicrobiota</taxon>
        <taxon>Verrucomicrobiia</taxon>
        <taxon>Verrucomicrobiales</taxon>
        <taxon>Rubritaleaceae</taxon>
        <taxon>Rubritalea</taxon>
    </lineage>
</organism>
<evidence type="ECO:0000259" key="7">
    <source>
        <dbReference type="Pfam" id="PF02838"/>
    </source>
</evidence>
<dbReference type="Gene3D" id="3.20.20.80">
    <property type="entry name" value="Glycosidases"/>
    <property type="match status" value="1"/>
</dbReference>
<evidence type="ECO:0000256" key="5">
    <source>
        <dbReference type="ARBA" id="ARBA00023295"/>
    </source>
</evidence>
<comment type="catalytic activity">
    <reaction evidence="1">
        <text>Hydrolysis of terminal non-reducing N-acetyl-D-hexosamine residues in N-acetyl-beta-D-hexosaminides.</text>
        <dbReference type="EC" id="3.2.1.52"/>
    </reaction>
</comment>
<dbReference type="InterPro" id="IPR025705">
    <property type="entry name" value="Beta_hexosaminidase_sua/sub"/>
</dbReference>
<dbReference type="InterPro" id="IPR029018">
    <property type="entry name" value="Hex-like_dom2"/>
</dbReference>
<dbReference type="InterPro" id="IPR015883">
    <property type="entry name" value="Glyco_hydro_20_cat"/>
</dbReference>
<evidence type="ECO:0000256" key="4">
    <source>
        <dbReference type="ARBA" id="ARBA00022801"/>
    </source>
</evidence>
<dbReference type="PRINTS" id="PR00738">
    <property type="entry name" value="GLHYDRLASE20"/>
</dbReference>
<dbReference type="InterPro" id="IPR017853">
    <property type="entry name" value="GH"/>
</dbReference>
<keyword evidence="4" id="KW-0378">Hydrolase</keyword>
<comment type="caution">
    <text evidence="8">The sequence shown here is derived from an EMBL/GenBank/DDBJ whole genome shotgun (WGS) entry which is preliminary data.</text>
</comment>